<evidence type="ECO:0000313" key="4">
    <source>
        <dbReference type="Proteomes" id="UP000000305"/>
    </source>
</evidence>
<organism evidence="3 4">
    <name type="scientific">Daphnia pulex</name>
    <name type="common">Water flea</name>
    <dbReference type="NCBI Taxonomy" id="6669"/>
    <lineage>
        <taxon>Eukaryota</taxon>
        <taxon>Metazoa</taxon>
        <taxon>Ecdysozoa</taxon>
        <taxon>Arthropoda</taxon>
        <taxon>Crustacea</taxon>
        <taxon>Branchiopoda</taxon>
        <taxon>Diplostraca</taxon>
        <taxon>Cladocera</taxon>
        <taxon>Anomopoda</taxon>
        <taxon>Daphniidae</taxon>
        <taxon>Daphnia</taxon>
    </lineage>
</organism>
<dbReference type="CDD" id="cd00303">
    <property type="entry name" value="retropepsin_like"/>
    <property type="match status" value="1"/>
</dbReference>
<dbReference type="Gene3D" id="2.40.70.10">
    <property type="entry name" value="Acid Proteases"/>
    <property type="match status" value="1"/>
</dbReference>
<dbReference type="InterPro" id="IPR021109">
    <property type="entry name" value="Peptidase_aspartic_dom_sf"/>
</dbReference>
<keyword evidence="1" id="KW-0175">Coiled coil</keyword>
<evidence type="ECO:0000256" key="2">
    <source>
        <dbReference type="SAM" id="MobiDB-lite"/>
    </source>
</evidence>
<dbReference type="SUPFAM" id="SSF50630">
    <property type="entry name" value="Acid proteases"/>
    <property type="match status" value="1"/>
</dbReference>
<name>E9GZZ6_DAPPU</name>
<feature type="region of interest" description="Disordered" evidence="2">
    <location>
        <begin position="299"/>
        <end position="332"/>
    </location>
</feature>
<dbReference type="Pfam" id="PF13650">
    <property type="entry name" value="Asp_protease_2"/>
    <property type="match status" value="1"/>
</dbReference>
<dbReference type="Proteomes" id="UP000000305">
    <property type="component" value="Unassembled WGS sequence"/>
</dbReference>
<dbReference type="HOGENOM" id="CLU_412920_0_0_1"/>
<keyword evidence="4" id="KW-1185">Reference proteome</keyword>
<dbReference type="OrthoDB" id="6367123at2759"/>
<evidence type="ECO:0008006" key="5">
    <source>
        <dbReference type="Google" id="ProtNLM"/>
    </source>
</evidence>
<dbReference type="InParanoid" id="E9GZZ6"/>
<dbReference type="PhylomeDB" id="E9GZZ6"/>
<accession>E9GZZ6</accession>
<dbReference type="EMBL" id="GL732579">
    <property type="protein sequence ID" value="EFX74974.1"/>
    <property type="molecule type" value="Genomic_DNA"/>
</dbReference>
<dbReference type="KEGG" id="dpx:DAPPUDRAFT_108370"/>
<evidence type="ECO:0000256" key="1">
    <source>
        <dbReference type="SAM" id="Coils"/>
    </source>
</evidence>
<dbReference type="PANTHER" id="PTHR33194:SF4">
    <property type="entry name" value="CCHC-TYPE DOMAIN-CONTAINING PROTEIN"/>
    <property type="match status" value="1"/>
</dbReference>
<proteinExistence type="predicted"/>
<feature type="compositionally biased region" description="Polar residues" evidence="2">
    <location>
        <begin position="309"/>
        <end position="327"/>
    </location>
</feature>
<feature type="coiled-coil region" evidence="1">
    <location>
        <begin position="54"/>
        <end position="101"/>
    </location>
</feature>
<protein>
    <recommendedName>
        <fullName evidence="5">Retrotransposon gag domain-containing protein</fullName>
    </recommendedName>
</protein>
<sequence>MPRRREHCDHYVKGQPSICNHCGRADYRPAVAASIIIRATHQQQETLPDHQETMDAVQQALAALTAIVQQQQQAQQQQQQAQQQQQQIQDQQDQALQIALQAIQHNQNAVAIHPLPTFSGTIEEDVYVWLETVQREPTAGGWNEDRKRRMINAALRGVAASWQWQPPVGAVDNWAGWSTAFRDTFRKRYTFIECENMVEAKQQLVGECAAQYALSKATLRQYCPHQMNEAQFVPYLINGIRHHQFAPFLVHSQLANVENLHLNLFPSRSSYHSHARDSGQTWQNNRIACRPKYDARPANIGSAKENGFPTASTTEPASPSNIPTEQSAIEPVSGKRASRANGAGSAIGTVEGPNCSIRPAVINVEVENIGEKVSALVDPGATVNSIRRSLVSHLKIEATQTPPLRLADKTASKALAGEIVLNLCWEGISETVKFLVLEDPSHPIILGTNWMAPVGVVVSLSEAGVMEAKKGGLKLSDLKKNALESETTDWLATCMMPKGEESLANQLTVRKVTVVPAKSLAFIQTEMKSPERKTIGQEGRSFIVNRTYSARPGREWIIPSSLITEQEAGLSVPILNLASKDIRFYAGEKLVETETAIELKMPESTEESLCSITQQTERKHGSSEFVSKLVAPRTLNITLTPAIRVPSDPRHTESPWWKVNLFKIK</sequence>
<dbReference type="AlphaFoldDB" id="E9GZZ6"/>
<gene>
    <name evidence="3" type="ORF">DAPPUDRAFT_108370</name>
</gene>
<dbReference type="PANTHER" id="PTHR33194">
    <property type="entry name" value="ZINC KNUCKLE DOMAINCONTAINING PROTEIN"/>
    <property type="match status" value="1"/>
</dbReference>
<reference evidence="3 4" key="1">
    <citation type="journal article" date="2011" name="Science">
        <title>The ecoresponsive genome of Daphnia pulex.</title>
        <authorList>
            <person name="Colbourne J.K."/>
            <person name="Pfrender M.E."/>
            <person name="Gilbert D."/>
            <person name="Thomas W.K."/>
            <person name="Tucker A."/>
            <person name="Oakley T.H."/>
            <person name="Tokishita S."/>
            <person name="Aerts A."/>
            <person name="Arnold G.J."/>
            <person name="Basu M.K."/>
            <person name="Bauer D.J."/>
            <person name="Caceres C.E."/>
            <person name="Carmel L."/>
            <person name="Casola C."/>
            <person name="Choi J.H."/>
            <person name="Detter J.C."/>
            <person name="Dong Q."/>
            <person name="Dusheyko S."/>
            <person name="Eads B.D."/>
            <person name="Frohlich T."/>
            <person name="Geiler-Samerotte K.A."/>
            <person name="Gerlach D."/>
            <person name="Hatcher P."/>
            <person name="Jogdeo S."/>
            <person name="Krijgsveld J."/>
            <person name="Kriventseva E.V."/>
            <person name="Kultz D."/>
            <person name="Laforsch C."/>
            <person name="Lindquist E."/>
            <person name="Lopez J."/>
            <person name="Manak J.R."/>
            <person name="Muller J."/>
            <person name="Pangilinan J."/>
            <person name="Patwardhan R.P."/>
            <person name="Pitluck S."/>
            <person name="Pritham E.J."/>
            <person name="Rechtsteiner A."/>
            <person name="Rho M."/>
            <person name="Rogozin I.B."/>
            <person name="Sakarya O."/>
            <person name="Salamov A."/>
            <person name="Schaack S."/>
            <person name="Shapiro H."/>
            <person name="Shiga Y."/>
            <person name="Skalitzky C."/>
            <person name="Smith Z."/>
            <person name="Souvorov A."/>
            <person name="Sung W."/>
            <person name="Tang Z."/>
            <person name="Tsuchiya D."/>
            <person name="Tu H."/>
            <person name="Vos H."/>
            <person name="Wang M."/>
            <person name="Wolf Y.I."/>
            <person name="Yamagata H."/>
            <person name="Yamada T."/>
            <person name="Ye Y."/>
            <person name="Shaw J.R."/>
            <person name="Andrews J."/>
            <person name="Crease T.J."/>
            <person name="Tang H."/>
            <person name="Lucas S.M."/>
            <person name="Robertson H.M."/>
            <person name="Bork P."/>
            <person name="Koonin E.V."/>
            <person name="Zdobnov E.M."/>
            <person name="Grigoriev I.V."/>
            <person name="Lynch M."/>
            <person name="Boore J.L."/>
        </authorList>
    </citation>
    <scope>NUCLEOTIDE SEQUENCE [LARGE SCALE GENOMIC DNA]</scope>
</reference>
<evidence type="ECO:0000313" key="3">
    <source>
        <dbReference type="EMBL" id="EFX74974.1"/>
    </source>
</evidence>